<gene>
    <name evidence="1" type="ORF">Pfra01_001708800</name>
</gene>
<protein>
    <submittedName>
        <fullName evidence="1">Unnamed protein product</fullName>
    </submittedName>
</protein>
<dbReference type="Proteomes" id="UP001165121">
    <property type="component" value="Unassembled WGS sequence"/>
</dbReference>
<name>A0A9W7CX90_9STRA</name>
<reference evidence="1" key="1">
    <citation type="submission" date="2023-04" db="EMBL/GenBank/DDBJ databases">
        <title>Phytophthora fragariaefolia NBRC 109709.</title>
        <authorList>
            <person name="Ichikawa N."/>
            <person name="Sato H."/>
            <person name="Tonouchi N."/>
        </authorList>
    </citation>
    <scope>NUCLEOTIDE SEQUENCE</scope>
    <source>
        <strain evidence="1">NBRC 109709</strain>
    </source>
</reference>
<proteinExistence type="predicted"/>
<evidence type="ECO:0000313" key="2">
    <source>
        <dbReference type="Proteomes" id="UP001165121"/>
    </source>
</evidence>
<sequence length="167" mass="18702">MPVKTIFFKVPTKLVWRPVSQDAEVGKVPVPGEQNDPDPEEYEVSLSEECPRDDVLTPDVFSGNISTSTLVQKLEAEYGRCMCLTTEELDLNTTVYTREGSDLMFCLRDELAMLPELKTLSPRCNIDEADVGVPGKPTPEIDATLKKVLKISHKMLVVHRHEELSVT</sequence>
<dbReference type="OrthoDB" id="106507at2759"/>
<accession>A0A9W7CX90</accession>
<organism evidence="1 2">
    <name type="scientific">Phytophthora fragariaefolia</name>
    <dbReference type="NCBI Taxonomy" id="1490495"/>
    <lineage>
        <taxon>Eukaryota</taxon>
        <taxon>Sar</taxon>
        <taxon>Stramenopiles</taxon>
        <taxon>Oomycota</taxon>
        <taxon>Peronosporomycetes</taxon>
        <taxon>Peronosporales</taxon>
        <taxon>Peronosporaceae</taxon>
        <taxon>Phytophthora</taxon>
    </lineage>
</organism>
<comment type="caution">
    <text evidence="1">The sequence shown here is derived from an EMBL/GenBank/DDBJ whole genome shotgun (WGS) entry which is preliminary data.</text>
</comment>
<keyword evidence="2" id="KW-1185">Reference proteome</keyword>
<dbReference type="EMBL" id="BSXT01001970">
    <property type="protein sequence ID" value="GMF46446.1"/>
    <property type="molecule type" value="Genomic_DNA"/>
</dbReference>
<dbReference type="AlphaFoldDB" id="A0A9W7CX90"/>
<evidence type="ECO:0000313" key="1">
    <source>
        <dbReference type="EMBL" id="GMF46446.1"/>
    </source>
</evidence>